<feature type="domain" description="Type II/III secretion system secretin-like" evidence="6">
    <location>
        <begin position="582"/>
        <end position="727"/>
    </location>
</feature>
<dbReference type="InterPro" id="IPR038591">
    <property type="entry name" value="NolW-like_sf"/>
</dbReference>
<dbReference type="GO" id="GO:0015627">
    <property type="term" value="C:type II protein secretion system complex"/>
    <property type="evidence" value="ECO:0007669"/>
    <property type="project" value="TreeGrafter"/>
</dbReference>
<gene>
    <name evidence="8" type="ORF">DKM44_13135</name>
</gene>
<evidence type="ECO:0000256" key="1">
    <source>
        <dbReference type="ARBA" id="ARBA00004370"/>
    </source>
</evidence>
<feature type="domain" description="NolW-like" evidence="7">
    <location>
        <begin position="369"/>
        <end position="485"/>
    </location>
</feature>
<dbReference type="GO" id="GO:0009306">
    <property type="term" value="P:protein secretion"/>
    <property type="evidence" value="ECO:0007669"/>
    <property type="project" value="InterPro"/>
</dbReference>
<keyword evidence="5" id="KW-0813">Transport</keyword>
<dbReference type="InterPro" id="IPR001775">
    <property type="entry name" value="GspD/PilQ"/>
</dbReference>
<dbReference type="PRINTS" id="PR00811">
    <property type="entry name" value="BCTERIALGSPD"/>
</dbReference>
<evidence type="ECO:0000256" key="5">
    <source>
        <dbReference type="RuleBase" id="RU004004"/>
    </source>
</evidence>
<dbReference type="Proteomes" id="UP000245368">
    <property type="component" value="Chromosome"/>
</dbReference>
<dbReference type="AlphaFoldDB" id="A0A2Z3JIA6"/>
<evidence type="ECO:0000256" key="4">
    <source>
        <dbReference type="RuleBase" id="RU004003"/>
    </source>
</evidence>
<dbReference type="Gene3D" id="3.30.1370.120">
    <property type="match status" value="1"/>
</dbReference>
<comment type="subcellular location">
    <subcellularLocation>
        <location evidence="5">Cell outer membrane</location>
    </subcellularLocation>
    <subcellularLocation>
        <location evidence="1">Membrane</location>
    </subcellularLocation>
</comment>
<dbReference type="KEGG" id="dez:DKM44_13135"/>
<protein>
    <submittedName>
        <fullName evidence="8">Secretin</fullName>
    </submittedName>
</protein>
<evidence type="ECO:0000313" key="9">
    <source>
        <dbReference type="Proteomes" id="UP000245368"/>
    </source>
</evidence>
<evidence type="ECO:0000313" key="8">
    <source>
        <dbReference type="EMBL" id="AWN24675.1"/>
    </source>
</evidence>
<reference evidence="8 9" key="1">
    <citation type="submission" date="2018-05" db="EMBL/GenBank/DDBJ databases">
        <title>Complete Genome Sequence of Deinococcus sp. strain 17bor-2.</title>
        <authorList>
            <person name="Srinivasan S."/>
        </authorList>
    </citation>
    <scope>NUCLEOTIDE SEQUENCE [LARGE SCALE GENOMIC DNA]</scope>
    <source>
        <strain evidence="8 9">17bor-2</strain>
    </source>
</reference>
<dbReference type="PANTHER" id="PTHR30332:SF17">
    <property type="entry name" value="TYPE IV PILIATION SYSTEM PROTEIN DR_0774-RELATED"/>
    <property type="match status" value="1"/>
</dbReference>
<evidence type="ECO:0000256" key="2">
    <source>
        <dbReference type="ARBA" id="ARBA00022729"/>
    </source>
</evidence>
<name>A0A2Z3JIA6_9DEIO</name>
<dbReference type="InterPro" id="IPR005644">
    <property type="entry name" value="NolW-like"/>
</dbReference>
<keyword evidence="9" id="KW-1185">Reference proteome</keyword>
<evidence type="ECO:0000259" key="7">
    <source>
        <dbReference type="Pfam" id="PF03958"/>
    </source>
</evidence>
<dbReference type="GO" id="GO:0009279">
    <property type="term" value="C:cell outer membrane"/>
    <property type="evidence" value="ECO:0007669"/>
    <property type="project" value="UniProtKB-SubCell"/>
</dbReference>
<dbReference type="PANTHER" id="PTHR30332">
    <property type="entry name" value="PROBABLE GENERAL SECRETION PATHWAY PROTEIN D"/>
    <property type="match status" value="1"/>
</dbReference>
<organism evidence="8 9">
    <name type="scientific">Deinococcus irradiatisoli</name>
    <dbReference type="NCBI Taxonomy" id="2202254"/>
    <lineage>
        <taxon>Bacteria</taxon>
        <taxon>Thermotogati</taxon>
        <taxon>Deinococcota</taxon>
        <taxon>Deinococci</taxon>
        <taxon>Deinococcales</taxon>
        <taxon>Deinococcaceae</taxon>
        <taxon>Deinococcus</taxon>
    </lineage>
</organism>
<dbReference type="Pfam" id="PF03958">
    <property type="entry name" value="Secretin_N"/>
    <property type="match status" value="1"/>
</dbReference>
<proteinExistence type="inferred from homology"/>
<accession>A0A2Z3JIA6</accession>
<dbReference type="Pfam" id="PF00263">
    <property type="entry name" value="Secretin"/>
    <property type="match status" value="1"/>
</dbReference>
<evidence type="ECO:0000256" key="3">
    <source>
        <dbReference type="ARBA" id="ARBA00023136"/>
    </source>
</evidence>
<dbReference type="InterPro" id="IPR004846">
    <property type="entry name" value="T2SS/T3SS_dom"/>
</dbReference>
<keyword evidence="2" id="KW-0732">Signal</keyword>
<dbReference type="EMBL" id="CP029494">
    <property type="protein sequence ID" value="AWN24675.1"/>
    <property type="molecule type" value="Genomic_DNA"/>
</dbReference>
<sequence length="727" mass="75028">MQVEALVKQIIASQPPELAKTVVPVSPTVQYIYNVKGVQADAAAVLRDQFPAITVTSVGQTGQLVLSGQQSQINAALELLGKVDKPVQAQSGPDLQQLIYTAKGKPEDIVTLVTAQFPALKVTPVGSTGQLVLSGQQSQINAALELLGKVDKPVQAQSGPDLQQLIYTAKGKPEDIVALIAAQFPAIKATPVGTTSQLILSGPKPQLDAALDLLGKVDKAAPVQAAPAPEVQQQQVYTAKGDPKDVAALLAAQFPALKVTPVGATEQLILSGPKSQLDTALALLKQVDRAPSVQANPAVRQQVYAVKGDQKDIAALLAAQFPGLKITPVGTTSQLVLNGTQEQLDAALALLGTVDKPVVVASGPTVQQRVFQLVNASAEELKAVLDNTLQTALSAQASDTATPAPATVPVTGVDASGNPTVVSVPNPAATTASTPTPAATAPTQNPNAATIIADKRTNTLIVRGTQAQVEQVAALIPSLDQVVPQINVQVRIQEITEDAARTLGLNWKVGFGGFNISTGATGLAASFDPTRALVGGFNLLPTLNALETQTQTKRIYDGSITMQSGQRSLGTAAGGSGTTNASSTAAASIKSGGRLELNIPSASAVSANITKQIDYGINLDFFDPQVAPDGTITLRVRGQVSQPKTAITGTSIPNVLDFSNSEAQSIVTFKSGQTLLLSGLLGTNETSTNRGVPFLSSLPVVGPAFGQKETTKTQTQLMVVITGTVVK</sequence>
<comment type="similarity">
    <text evidence="4">Belongs to the bacterial secretin family.</text>
</comment>
<dbReference type="OrthoDB" id="9775455at2"/>
<dbReference type="InterPro" id="IPR050810">
    <property type="entry name" value="Bact_Secretion_Sys_Channel"/>
</dbReference>
<evidence type="ECO:0000259" key="6">
    <source>
        <dbReference type="Pfam" id="PF00263"/>
    </source>
</evidence>
<keyword evidence="3" id="KW-0472">Membrane</keyword>